<proteinExistence type="predicted"/>
<dbReference type="AlphaFoldDB" id="O33864"/>
<evidence type="ECO:0000313" key="2">
    <source>
        <dbReference type="EMBL" id="AAB71486.1"/>
    </source>
</evidence>
<accession>O33864</accession>
<keyword evidence="1" id="KW-0812">Transmembrane</keyword>
<evidence type="ECO:0000256" key="1">
    <source>
        <dbReference type="SAM" id="Phobius"/>
    </source>
</evidence>
<keyword evidence="1" id="KW-1133">Transmembrane helix</keyword>
<keyword evidence="2" id="KW-0614">Plasmid</keyword>
<protein>
    <submittedName>
        <fullName evidence="2">Plasmid pSH1452, Rep protein</fullName>
    </submittedName>
</protein>
<keyword evidence="1" id="KW-0472">Membrane</keyword>
<dbReference type="EMBL" id="U53767">
    <property type="protein sequence ID" value="AAB71486.1"/>
    <property type="molecule type" value="Genomic_DNA"/>
</dbReference>
<organism evidence="2">
    <name type="scientific">Bacillus pumilus</name>
    <name type="common">Bacillus mesentericus</name>
    <dbReference type="NCBI Taxonomy" id="1408"/>
    <lineage>
        <taxon>Bacteria</taxon>
        <taxon>Bacillati</taxon>
        <taxon>Bacillota</taxon>
        <taxon>Bacilli</taxon>
        <taxon>Bacillales</taxon>
        <taxon>Bacillaceae</taxon>
        <taxon>Bacillus</taxon>
    </lineage>
</organism>
<reference evidence="2" key="1">
    <citation type="submission" date="1996-04" db="EMBL/GenBank/DDBJ databases">
        <authorList>
            <person name="Thomas C.M."/>
            <person name="Hasnain S."/>
        </authorList>
    </citation>
    <scope>NUCLEOTIDE SEQUENCE</scope>
    <source>
        <strain evidence="2">SH1451</strain>
        <plasmid evidence="2">pSH1452</plasmid>
    </source>
</reference>
<feature type="transmembrane region" description="Helical" evidence="1">
    <location>
        <begin position="49"/>
        <end position="70"/>
    </location>
</feature>
<feature type="non-terminal residue" evidence="2">
    <location>
        <position position="1"/>
    </location>
</feature>
<name>O33864_BACPU</name>
<geneLocation type="plasmid" evidence="2">
    <name>pSH1452</name>
</geneLocation>
<sequence length="77" mass="8663">MKKIYISGISFLVFAIVFSAKYISASILLAKSDSLSVDMFRDVFDVLPLELTIIYIISFIVGIVFLILGIKEKQLDK</sequence>